<name>A0A443I109_BYSSP</name>
<evidence type="ECO:0000313" key="1">
    <source>
        <dbReference type="EMBL" id="RWQ97707.1"/>
    </source>
</evidence>
<dbReference type="EMBL" id="RCNU01000002">
    <property type="protein sequence ID" value="RWQ97707.1"/>
    <property type="molecule type" value="Genomic_DNA"/>
</dbReference>
<dbReference type="GeneID" id="39594767"/>
<comment type="caution">
    <text evidence="1">The sequence shown here is derived from an EMBL/GenBank/DDBJ whole genome shotgun (WGS) entry which is preliminary data.</text>
</comment>
<dbReference type="RefSeq" id="XP_028487352.1">
    <property type="nucleotide sequence ID" value="XM_028625490.1"/>
</dbReference>
<dbReference type="OrthoDB" id="5387413at2759"/>
<protein>
    <submittedName>
        <fullName evidence="1">Uncharacterized protein</fullName>
    </submittedName>
</protein>
<keyword evidence="2" id="KW-1185">Reference proteome</keyword>
<reference evidence="1 2" key="1">
    <citation type="journal article" date="2018" name="Front. Microbiol.">
        <title>Genomic and genetic insights into a cosmopolitan fungus, Paecilomyces variotii (Eurotiales).</title>
        <authorList>
            <person name="Urquhart A.S."/>
            <person name="Mondo S.J."/>
            <person name="Makela M.R."/>
            <person name="Hane J.K."/>
            <person name="Wiebenga A."/>
            <person name="He G."/>
            <person name="Mihaltcheva S."/>
            <person name="Pangilinan J."/>
            <person name="Lipzen A."/>
            <person name="Barry K."/>
            <person name="de Vries R.P."/>
            <person name="Grigoriev I.V."/>
            <person name="Idnurm A."/>
        </authorList>
    </citation>
    <scope>NUCLEOTIDE SEQUENCE [LARGE SCALE GENOMIC DNA]</scope>
    <source>
        <strain evidence="1 2">CBS 101075</strain>
    </source>
</reference>
<proteinExistence type="predicted"/>
<sequence length="196" mass="22645">MPAIEVYEYPVHLESELRDDELYVVSRYEHHAEHCARCANPLRALKEDSGLCQRGYGHAELVATYLFSRHDKVYSVARESGEPTRVHIPREYKSANALLLALELGLELREEKPLPVITYDVGKPATPRRSAEVEDPYPCTEIIERSPQTLKGSRTICYRSPRGSPHRGSLYETDAVDRLERHSQVYKTRRSTRYFR</sequence>
<accession>A0A443I109</accession>
<organism evidence="1 2">
    <name type="scientific">Byssochlamys spectabilis</name>
    <name type="common">Paecilomyces variotii</name>
    <dbReference type="NCBI Taxonomy" id="264951"/>
    <lineage>
        <taxon>Eukaryota</taxon>
        <taxon>Fungi</taxon>
        <taxon>Dikarya</taxon>
        <taxon>Ascomycota</taxon>
        <taxon>Pezizomycotina</taxon>
        <taxon>Eurotiomycetes</taxon>
        <taxon>Eurotiomycetidae</taxon>
        <taxon>Eurotiales</taxon>
        <taxon>Thermoascaceae</taxon>
        <taxon>Paecilomyces</taxon>
    </lineage>
</organism>
<dbReference type="Proteomes" id="UP000283841">
    <property type="component" value="Unassembled WGS sequence"/>
</dbReference>
<gene>
    <name evidence="1" type="ORF">C8Q69DRAFT_146801</name>
</gene>
<dbReference type="VEuPathDB" id="FungiDB:C8Q69DRAFT_146801"/>
<evidence type="ECO:0000313" key="2">
    <source>
        <dbReference type="Proteomes" id="UP000283841"/>
    </source>
</evidence>
<dbReference type="AlphaFoldDB" id="A0A443I109"/>